<name>A0A8H4PZJ8_9HYPO</name>
<proteinExistence type="predicted"/>
<evidence type="ECO:0008006" key="3">
    <source>
        <dbReference type="Google" id="ProtNLM"/>
    </source>
</evidence>
<dbReference type="Pfam" id="PF19086">
    <property type="entry name" value="Terpene_syn_C_2"/>
    <property type="match status" value="1"/>
</dbReference>
<dbReference type="Proteomes" id="UP000557566">
    <property type="component" value="Unassembled WGS sequence"/>
</dbReference>
<dbReference type="OrthoDB" id="4927742at2759"/>
<dbReference type="SUPFAM" id="SSF48576">
    <property type="entry name" value="Terpenoid synthases"/>
    <property type="match status" value="1"/>
</dbReference>
<organism evidence="1 2">
    <name type="scientific">Ophiocordyceps sinensis</name>
    <dbReference type="NCBI Taxonomy" id="72228"/>
    <lineage>
        <taxon>Eukaryota</taxon>
        <taxon>Fungi</taxon>
        <taxon>Dikarya</taxon>
        <taxon>Ascomycota</taxon>
        <taxon>Pezizomycotina</taxon>
        <taxon>Sordariomycetes</taxon>
        <taxon>Hypocreomycetidae</taxon>
        <taxon>Hypocreales</taxon>
        <taxon>Ophiocordycipitaceae</taxon>
        <taxon>Ophiocordyceps</taxon>
    </lineage>
</organism>
<accession>A0A8H4PZJ8</accession>
<sequence>MSALRPIRYAFDPAGVAFETKSTPESFLFLKDALTNDVTGFEESNIFNPQSMHIPWPSSLPAAAQCKHWKEAEVAAASLLELISAAAPPEQGLLPVELSSSNSRATKERELLETAVTAPMNMFPAASVERARIMAKANMFIFMHDDVIESKFTEGTTIIDSALSDLAGAAEHPDSNLHDRTWKNKIFHDFAREVLQEDSVVGPLFLRGILNWVQHTRSQLPCEMKFSTFPNYVDYRIKDFAVDFCDAARMLTCNIYLSPADMEPLSTLHRLHMMHFTLTNDLYSYDKEVQAMREHGSALVNGVRVLEHLLTTSARTAKVILRAVLWDLEAQIDDEYGRLVDTGDLDAAQTRFARGMIETLAGNLYYSATTARYAEACAVTVCMDGKT</sequence>
<evidence type="ECO:0000313" key="2">
    <source>
        <dbReference type="Proteomes" id="UP000557566"/>
    </source>
</evidence>
<protein>
    <recommendedName>
        <fullName evidence="3">Terpenoid synthase</fullName>
    </recommendedName>
</protein>
<dbReference type="AlphaFoldDB" id="A0A8H4PZJ8"/>
<comment type="caution">
    <text evidence="1">The sequence shown here is derived from an EMBL/GenBank/DDBJ whole genome shotgun (WGS) entry which is preliminary data.</text>
</comment>
<reference evidence="1 2" key="1">
    <citation type="journal article" date="2020" name="Genome Biol. Evol.">
        <title>A new high-quality draft genome assembly of the Chinese cordyceps Ophiocordyceps sinensis.</title>
        <authorList>
            <person name="Shu R."/>
            <person name="Zhang J."/>
            <person name="Meng Q."/>
            <person name="Zhang H."/>
            <person name="Zhou G."/>
            <person name="Li M."/>
            <person name="Wu P."/>
            <person name="Zhao Y."/>
            <person name="Chen C."/>
            <person name="Qin Q."/>
        </authorList>
    </citation>
    <scope>NUCLEOTIDE SEQUENCE [LARGE SCALE GENOMIC DNA]</scope>
    <source>
        <strain evidence="1 2">IOZ07</strain>
    </source>
</reference>
<keyword evidence="2" id="KW-1185">Reference proteome</keyword>
<dbReference type="Gene3D" id="1.10.600.10">
    <property type="entry name" value="Farnesyl Diphosphate Synthase"/>
    <property type="match status" value="1"/>
</dbReference>
<evidence type="ECO:0000313" key="1">
    <source>
        <dbReference type="EMBL" id="KAF4513210.1"/>
    </source>
</evidence>
<gene>
    <name evidence="1" type="ORF">G6O67_000509</name>
</gene>
<dbReference type="EMBL" id="JAAVMX010000001">
    <property type="protein sequence ID" value="KAF4513210.1"/>
    <property type="molecule type" value="Genomic_DNA"/>
</dbReference>
<dbReference type="InterPro" id="IPR008949">
    <property type="entry name" value="Isoprenoid_synthase_dom_sf"/>
</dbReference>